<proteinExistence type="predicted"/>
<evidence type="ECO:0008006" key="3">
    <source>
        <dbReference type="Google" id="ProtNLM"/>
    </source>
</evidence>
<dbReference type="GO" id="GO:0005737">
    <property type="term" value="C:cytoplasm"/>
    <property type="evidence" value="ECO:0007669"/>
    <property type="project" value="TreeGrafter"/>
</dbReference>
<dbReference type="Proteomes" id="UP000002258">
    <property type="component" value="Chromosome 6"/>
</dbReference>
<accession>A3LXD3</accession>
<dbReference type="STRING" id="322104.A3LXD3"/>
<dbReference type="InterPro" id="IPR022036">
    <property type="entry name" value="DUF3605"/>
</dbReference>
<dbReference type="AlphaFoldDB" id="A3LXD3"/>
<dbReference type="HOGENOM" id="CLU_075862_2_0_1"/>
<organism evidence="1 2">
    <name type="scientific">Scheffersomyces stipitis (strain ATCC 58785 / CBS 6054 / NBRC 10063 / NRRL Y-11545)</name>
    <name type="common">Yeast</name>
    <name type="synonym">Pichia stipitis</name>
    <dbReference type="NCBI Taxonomy" id="322104"/>
    <lineage>
        <taxon>Eukaryota</taxon>
        <taxon>Fungi</taxon>
        <taxon>Dikarya</taxon>
        <taxon>Ascomycota</taxon>
        <taxon>Saccharomycotina</taxon>
        <taxon>Pichiomycetes</taxon>
        <taxon>Debaryomycetaceae</taxon>
        <taxon>Scheffersomyces</taxon>
    </lineage>
</organism>
<dbReference type="OMA" id="YHDWEDL"/>
<dbReference type="InParanoid" id="A3LXD3"/>
<dbReference type="PANTHER" id="PTHR35020">
    <property type="entry name" value="N-ACETYLGLUCOSAMINE-INDUCED PROTEIN 1"/>
    <property type="match status" value="1"/>
</dbReference>
<name>A3LXD3_PICST</name>
<dbReference type="Pfam" id="PF12239">
    <property type="entry name" value="DUF3605"/>
    <property type="match status" value="1"/>
</dbReference>
<dbReference type="PANTHER" id="PTHR35020:SF2">
    <property type="entry name" value="N-ACETYLGLUCOSAMINE-INDUCED PROTEIN 1"/>
    <property type="match status" value="1"/>
</dbReference>
<reference evidence="1 2" key="1">
    <citation type="journal article" date="2007" name="Nat. Biotechnol.">
        <title>Genome sequence of the lignocellulose-bioconverting and xylose-fermenting yeast Pichia stipitis.</title>
        <authorList>
            <person name="Jeffries T.W."/>
            <person name="Grigoriev I.V."/>
            <person name="Grimwood J."/>
            <person name="Laplaza J.M."/>
            <person name="Aerts A."/>
            <person name="Salamov A."/>
            <person name="Schmutz J."/>
            <person name="Lindquist E."/>
            <person name="Dehal P."/>
            <person name="Shapiro H."/>
            <person name="Jin Y.S."/>
            <person name="Passoth V."/>
            <person name="Richardson P.M."/>
        </authorList>
    </citation>
    <scope>NUCLEOTIDE SEQUENCE [LARGE SCALE GENOMIC DNA]</scope>
    <source>
        <strain evidence="2">ATCC 58785 / CBS 6054 / NBRC 10063 / NRRL Y-11545</strain>
    </source>
</reference>
<dbReference type="KEGG" id="pic:PICST_62290"/>
<dbReference type="GO" id="GO:0006044">
    <property type="term" value="P:N-acetylglucosamine metabolic process"/>
    <property type="evidence" value="ECO:0007669"/>
    <property type="project" value="TreeGrafter"/>
</dbReference>
<dbReference type="OrthoDB" id="10053431at2759"/>
<evidence type="ECO:0000313" key="2">
    <source>
        <dbReference type="Proteomes" id="UP000002258"/>
    </source>
</evidence>
<evidence type="ECO:0000313" key="1">
    <source>
        <dbReference type="EMBL" id="ABN67438.2"/>
    </source>
</evidence>
<gene>
    <name evidence="1" type="ORF">PICST_62290</name>
</gene>
<dbReference type="RefSeq" id="XP_001385467.2">
    <property type="nucleotide sequence ID" value="XM_001385430.1"/>
</dbReference>
<dbReference type="EMBL" id="CP000500">
    <property type="protein sequence ID" value="ABN67438.2"/>
    <property type="molecule type" value="Genomic_DNA"/>
</dbReference>
<dbReference type="GeneID" id="4840018"/>
<dbReference type="eggNOG" id="ENOG502S263">
    <property type="taxonomic scope" value="Eukaryota"/>
</dbReference>
<protein>
    <recommendedName>
        <fullName evidence="3">N-acetylglucosamine-induced protein 1</fullName>
    </recommendedName>
</protein>
<sequence length="225" mass="26169">MFVSTNSSSTASYLATPPATPTLSLDEYYQILNIQEVRSELMPNMSKVKVDKPFTWNEVHFIVTTNQLELFARSQAATDRYLKFKHDLKESKVNILDHILANEVRWDVEDLREEGAIFADKSDLRIIHNRFPYYFEDDVSHLCVWSKVRIPTDPNSADGDITTETRNKINQYIEETFIRPLGLTWEQVEWFKNWTSLQSVKSISHIHVLIKGGDKNKIEQMVESV</sequence>
<keyword evidence="2" id="KW-1185">Reference proteome</keyword>
<dbReference type="FunCoup" id="A3LXD3">
    <property type="interactions" value="1"/>
</dbReference>